<protein>
    <submittedName>
        <fullName evidence="1">Uncharacterized protein</fullName>
    </submittedName>
</protein>
<accession>A0ACC2VPH4</accession>
<organism evidence="1 2">
    <name type="scientific">Naganishia cerealis</name>
    <dbReference type="NCBI Taxonomy" id="610337"/>
    <lineage>
        <taxon>Eukaryota</taxon>
        <taxon>Fungi</taxon>
        <taxon>Dikarya</taxon>
        <taxon>Basidiomycota</taxon>
        <taxon>Agaricomycotina</taxon>
        <taxon>Tremellomycetes</taxon>
        <taxon>Filobasidiales</taxon>
        <taxon>Filobasidiaceae</taxon>
        <taxon>Naganishia</taxon>
    </lineage>
</organism>
<keyword evidence="2" id="KW-1185">Reference proteome</keyword>
<reference evidence="1" key="1">
    <citation type="submission" date="2023-04" db="EMBL/GenBank/DDBJ databases">
        <title>Draft Genome sequencing of Naganishia species isolated from polar environments using Oxford Nanopore Technology.</title>
        <authorList>
            <person name="Leo P."/>
            <person name="Venkateswaran K."/>
        </authorList>
    </citation>
    <scope>NUCLEOTIDE SEQUENCE</scope>
    <source>
        <strain evidence="1">MNA-CCFEE 5261</strain>
    </source>
</reference>
<dbReference type="EMBL" id="JASBWR010000061">
    <property type="protein sequence ID" value="KAJ9100815.1"/>
    <property type="molecule type" value="Genomic_DNA"/>
</dbReference>
<name>A0ACC2VPH4_9TREE</name>
<evidence type="ECO:0000313" key="2">
    <source>
        <dbReference type="Proteomes" id="UP001241377"/>
    </source>
</evidence>
<proteinExistence type="predicted"/>
<dbReference type="Proteomes" id="UP001241377">
    <property type="component" value="Unassembled WGS sequence"/>
</dbReference>
<comment type="caution">
    <text evidence="1">The sequence shown here is derived from an EMBL/GenBank/DDBJ whole genome shotgun (WGS) entry which is preliminary data.</text>
</comment>
<gene>
    <name evidence="1" type="ORF">QFC19_005419</name>
</gene>
<evidence type="ECO:0000313" key="1">
    <source>
        <dbReference type="EMBL" id="KAJ9100815.1"/>
    </source>
</evidence>
<sequence length="402" mass="46891">MPEKPDEGLYASFQPSDAKLLTTTSNTQLLVDCPILASALSSIFPYLLLIDNFLEIITWTNEDAYQNFLIAVLFSIVVLYWHIVSIAILPFLLCLTFSALVWSISSVMHDSKYNEKPTIDEVLYTLHNITVRFELLLRPIQHFYLGPRNFAKAFMMTALLTPFHLFIVRTVLSPTGFTWILGLFMLTYHSPWSYSIRRLLWRSVYVRILAFYITGIDIKLDRKNQNHHRGISRVQSAATSDVEDIQSGAKTSQLLTDFKILKKYIVSATKLKQTVLFEVLENERRWIGIGWSKFTLPNERPSFCYNQSMQAAPVVSDSETSDNFPFPVFENDLYTYLWDWNDEVWSIDYEFNKGKGKEGWVYYDNNWQNESFQDGFSKYTRSRRWVRKATLEIDKQSSVHDL</sequence>